<dbReference type="AlphaFoldDB" id="A0A1Z3N660"/>
<proteinExistence type="predicted"/>
<gene>
    <name evidence="2" type="ORF">B9G79_04765</name>
</gene>
<evidence type="ECO:0000313" key="3">
    <source>
        <dbReference type="Proteomes" id="UP000197003"/>
    </source>
</evidence>
<dbReference type="OrthoDB" id="5293411at2"/>
<reference evidence="2 3" key="1">
    <citation type="submission" date="2017-04" db="EMBL/GenBank/DDBJ databases">
        <title>Whole genome sequence of Bdellovibrio bacteriovorus strain SSB218315.</title>
        <authorList>
            <person name="Oyedara O."/>
            <person name="Rodriguez-Perez M.A."/>
        </authorList>
    </citation>
    <scope>NUCLEOTIDE SEQUENCE [LARGE SCALE GENOMIC DNA]</scope>
    <source>
        <strain evidence="2 3">SSB218315</strain>
    </source>
</reference>
<dbReference type="EMBL" id="CP020946">
    <property type="protein sequence ID" value="ASD62927.1"/>
    <property type="molecule type" value="Genomic_DNA"/>
</dbReference>
<evidence type="ECO:0000313" key="2">
    <source>
        <dbReference type="EMBL" id="ASD62927.1"/>
    </source>
</evidence>
<feature type="signal peptide" evidence="1">
    <location>
        <begin position="1"/>
        <end position="19"/>
    </location>
</feature>
<protein>
    <submittedName>
        <fullName evidence="2">Uncharacterized protein</fullName>
    </submittedName>
</protein>
<accession>A0A1Z3N660</accession>
<feature type="chain" id="PRO_5012418899" evidence="1">
    <location>
        <begin position="20"/>
        <end position="150"/>
    </location>
</feature>
<keyword evidence="1" id="KW-0732">Signal</keyword>
<organism evidence="2 3">
    <name type="scientific">Bdellovibrio bacteriovorus</name>
    <dbReference type="NCBI Taxonomy" id="959"/>
    <lineage>
        <taxon>Bacteria</taxon>
        <taxon>Pseudomonadati</taxon>
        <taxon>Bdellovibrionota</taxon>
        <taxon>Bdellovibrionia</taxon>
        <taxon>Bdellovibrionales</taxon>
        <taxon>Pseudobdellovibrionaceae</taxon>
        <taxon>Bdellovibrio</taxon>
    </lineage>
</organism>
<name>A0A1Z3N660_BDEBC</name>
<evidence type="ECO:0000256" key="1">
    <source>
        <dbReference type="SAM" id="SignalP"/>
    </source>
</evidence>
<dbReference type="RefSeq" id="WP_088564517.1">
    <property type="nucleotide sequence ID" value="NZ_CP020946.1"/>
</dbReference>
<dbReference type="Proteomes" id="UP000197003">
    <property type="component" value="Chromosome"/>
</dbReference>
<sequence>MKLIIILSLILLGVQNSYAACGDETVREFVGDEAVTMAYNVRYASFSKKKTSGDYVSWSIKKLVCVQTNRGILPDTMPTYSCSSPSGVGKITAKAMWDSMSELGVMPDATTGHVYHQAKDIKCQVHKEGDGGTSANPHCWVTAAWGDQCP</sequence>